<dbReference type="VEuPathDB" id="FungiDB:DD237_006803"/>
<comment type="caution">
    <text evidence="1">The sequence shown here is derived from an EMBL/GenBank/DDBJ whole genome shotgun (WGS) entry which is preliminary data.</text>
</comment>
<organism evidence="1 3">
    <name type="scientific">Peronospora effusa</name>
    <dbReference type="NCBI Taxonomy" id="542832"/>
    <lineage>
        <taxon>Eukaryota</taxon>
        <taxon>Sar</taxon>
        <taxon>Stramenopiles</taxon>
        <taxon>Oomycota</taxon>
        <taxon>Peronosporomycetes</taxon>
        <taxon>Peronosporales</taxon>
        <taxon>Peronosporaceae</taxon>
        <taxon>Peronospora</taxon>
    </lineage>
</organism>
<protein>
    <submittedName>
        <fullName evidence="1">Uncharacterized protein</fullName>
    </submittedName>
</protein>
<dbReference type="EMBL" id="QKXF01000666">
    <property type="protein sequence ID" value="RQM09816.1"/>
    <property type="molecule type" value="Genomic_DNA"/>
</dbReference>
<dbReference type="Proteomes" id="UP000286097">
    <property type="component" value="Unassembled WGS sequence"/>
</dbReference>
<sequence length="59" mass="6918">MVDVVVTTTARLRRIMDENERQDLFNKLKSKWNHAKATYQIYVKTVSSVNDTMPKSFVI</sequence>
<evidence type="ECO:0000313" key="3">
    <source>
        <dbReference type="Proteomes" id="UP000282087"/>
    </source>
</evidence>
<dbReference type="EMBL" id="QLLG01000256">
    <property type="protein sequence ID" value="RMX65294.1"/>
    <property type="molecule type" value="Genomic_DNA"/>
</dbReference>
<gene>
    <name evidence="2" type="ORF">DD237_006803</name>
    <name evidence="1" type="ORF">DD238_006363</name>
</gene>
<evidence type="ECO:0000313" key="2">
    <source>
        <dbReference type="EMBL" id="RQM09816.1"/>
    </source>
</evidence>
<accession>A0A3M6VF13</accession>
<proteinExistence type="predicted"/>
<reference evidence="3 4" key="1">
    <citation type="submission" date="2018-06" db="EMBL/GenBank/DDBJ databases">
        <title>Comparative genomics of downy mildews reveals potential adaptations to biotrophy.</title>
        <authorList>
            <person name="Fletcher K."/>
            <person name="Klosterman S.J."/>
            <person name="Derevnina L."/>
            <person name="Martin F."/>
            <person name="Koike S."/>
            <person name="Reyes Chin-Wo S."/>
            <person name="Mou B."/>
            <person name="Michelmore R."/>
        </authorList>
    </citation>
    <scope>NUCLEOTIDE SEQUENCE [LARGE SCALE GENOMIC DNA]</scope>
    <source>
        <strain evidence="2 4">R13</strain>
        <strain evidence="1 3">R14</strain>
    </source>
</reference>
<name>A0A3M6VF13_9STRA</name>
<dbReference type="Proteomes" id="UP000282087">
    <property type="component" value="Unassembled WGS sequence"/>
</dbReference>
<dbReference type="AlphaFoldDB" id="A0A3M6VF13"/>
<keyword evidence="3" id="KW-1185">Reference proteome</keyword>
<evidence type="ECO:0000313" key="1">
    <source>
        <dbReference type="EMBL" id="RMX65294.1"/>
    </source>
</evidence>
<evidence type="ECO:0000313" key="4">
    <source>
        <dbReference type="Proteomes" id="UP000286097"/>
    </source>
</evidence>